<dbReference type="EMBL" id="WJIF01000006">
    <property type="protein sequence ID" value="MRG60494.1"/>
    <property type="molecule type" value="Genomic_DNA"/>
</dbReference>
<accession>A0A6I2F8A5</accession>
<sequence>MRGCEAHAECSSDRPGHGLNRLQARLAQATPSKWVDAVVVGADDDGFVAVADLGGGIRRLWHHAPLAGALAPGEPVAVHAVYGVLARGDERLSVADA</sequence>
<evidence type="ECO:0000313" key="2">
    <source>
        <dbReference type="Proteomes" id="UP000431080"/>
    </source>
</evidence>
<name>A0A6I2F8A5_9MICO</name>
<gene>
    <name evidence="1" type="ORF">GE115_11545</name>
</gene>
<reference evidence="1 2" key="1">
    <citation type="submission" date="2019-10" db="EMBL/GenBank/DDBJ databases">
        <authorList>
            <person name="Nie G."/>
            <person name="Ming H."/>
            <person name="Yi B."/>
        </authorList>
    </citation>
    <scope>NUCLEOTIDE SEQUENCE [LARGE SCALE GENOMIC DNA]</scope>
    <source>
        <strain evidence="1 2">CFH 90414</strain>
    </source>
</reference>
<evidence type="ECO:0008006" key="3">
    <source>
        <dbReference type="Google" id="ProtNLM"/>
    </source>
</evidence>
<protein>
    <recommendedName>
        <fullName evidence="3">Nuclease</fullName>
    </recommendedName>
</protein>
<dbReference type="AlphaFoldDB" id="A0A6I2F8A5"/>
<dbReference type="Proteomes" id="UP000431080">
    <property type="component" value="Unassembled WGS sequence"/>
</dbReference>
<keyword evidence="2" id="KW-1185">Reference proteome</keyword>
<proteinExistence type="predicted"/>
<organism evidence="1 2">
    <name type="scientific">Agromyces agglutinans</name>
    <dbReference type="NCBI Taxonomy" id="2662258"/>
    <lineage>
        <taxon>Bacteria</taxon>
        <taxon>Bacillati</taxon>
        <taxon>Actinomycetota</taxon>
        <taxon>Actinomycetes</taxon>
        <taxon>Micrococcales</taxon>
        <taxon>Microbacteriaceae</taxon>
        <taxon>Agromyces</taxon>
    </lineage>
</organism>
<comment type="caution">
    <text evidence="1">The sequence shown here is derived from an EMBL/GenBank/DDBJ whole genome shotgun (WGS) entry which is preliminary data.</text>
</comment>
<evidence type="ECO:0000313" key="1">
    <source>
        <dbReference type="EMBL" id="MRG60494.1"/>
    </source>
</evidence>